<dbReference type="RefSeq" id="WP_003392153.1">
    <property type="nucleotide sequence ID" value="NZ_APBN01000018.1"/>
</dbReference>
<dbReference type="EMBL" id="APBN01000018">
    <property type="protein sequence ID" value="EMT50255.1"/>
    <property type="molecule type" value="Genomic_DNA"/>
</dbReference>
<dbReference type="Proteomes" id="UP000012081">
    <property type="component" value="Unassembled WGS sequence"/>
</dbReference>
<evidence type="ECO:0000313" key="1">
    <source>
        <dbReference type="EMBL" id="EMT50255.1"/>
    </source>
</evidence>
<dbReference type="InterPro" id="IPR007813">
    <property type="entry name" value="PilN"/>
</dbReference>
<keyword evidence="2" id="KW-1185">Reference proteome</keyword>
<reference evidence="1 2" key="1">
    <citation type="submission" date="2013-03" db="EMBL/GenBank/DDBJ databases">
        <title>Assembly of a new bacterial strain Brevibacillus borstelensis AK1.</title>
        <authorList>
            <person name="Rajan I."/>
            <person name="PoliReddy D."/>
            <person name="Sugumar T."/>
            <person name="Rathinam K."/>
            <person name="Alqarawi S."/>
            <person name="Khalil A.B."/>
            <person name="Sivakumar N."/>
        </authorList>
    </citation>
    <scope>NUCLEOTIDE SEQUENCE [LARGE SCALE GENOMIC DNA]</scope>
    <source>
        <strain evidence="1 2">AK1</strain>
    </source>
</reference>
<name>M8E447_9BACL</name>
<protein>
    <submittedName>
        <fullName evidence="1">Fimbrial assembly family protein</fullName>
    </submittedName>
</protein>
<proteinExistence type="predicted"/>
<dbReference type="STRING" id="1300222.I532_23296"/>
<gene>
    <name evidence="1" type="ORF">I532_23296</name>
</gene>
<sequence>MVTINLLPKKKKVRGGVLLLSATGLLWLIGAAWMGFAYYADQATVERLQQEIAQQKQMVQAAEKRIGLKANTATLQDYVELSEKMQHLFYPTTLLLDNFSENLPEMGKLLKISYALDGTVQLTGRFEQYDDVAAYLHNLQASPYVREAQIKTIASVPVKWTGPVDEKGRPHSAALSAVGGDILPRYTATFEVKVLTLDLGVLNKQLAARTQEQKK</sequence>
<accession>M8E447</accession>
<dbReference type="PATRIC" id="fig|1300222.3.peg.4895"/>
<dbReference type="Pfam" id="PF05137">
    <property type="entry name" value="PilN"/>
    <property type="match status" value="1"/>
</dbReference>
<dbReference type="InterPro" id="IPR052534">
    <property type="entry name" value="Extracell_DNA_Util/SecSys_Comp"/>
</dbReference>
<dbReference type="AlphaFoldDB" id="M8E447"/>
<dbReference type="OrthoDB" id="2476779at2"/>
<dbReference type="PANTHER" id="PTHR40278:SF1">
    <property type="entry name" value="DNA UTILIZATION PROTEIN HOFN"/>
    <property type="match status" value="1"/>
</dbReference>
<organism evidence="1 2">
    <name type="scientific">Brevibacillus borstelensis AK1</name>
    <dbReference type="NCBI Taxonomy" id="1300222"/>
    <lineage>
        <taxon>Bacteria</taxon>
        <taxon>Bacillati</taxon>
        <taxon>Bacillota</taxon>
        <taxon>Bacilli</taxon>
        <taxon>Bacillales</taxon>
        <taxon>Paenibacillaceae</taxon>
        <taxon>Brevibacillus</taxon>
    </lineage>
</organism>
<dbReference type="PANTHER" id="PTHR40278">
    <property type="entry name" value="DNA UTILIZATION PROTEIN HOFN"/>
    <property type="match status" value="1"/>
</dbReference>
<evidence type="ECO:0000313" key="2">
    <source>
        <dbReference type="Proteomes" id="UP000012081"/>
    </source>
</evidence>
<comment type="caution">
    <text evidence="1">The sequence shown here is derived from an EMBL/GenBank/DDBJ whole genome shotgun (WGS) entry which is preliminary data.</text>
</comment>